<evidence type="ECO:0000256" key="6">
    <source>
        <dbReference type="ARBA" id="ARBA00022692"/>
    </source>
</evidence>
<dbReference type="GO" id="GO:0005886">
    <property type="term" value="C:plasma membrane"/>
    <property type="evidence" value="ECO:0007669"/>
    <property type="project" value="TreeGrafter"/>
</dbReference>
<dbReference type="InterPro" id="IPR036890">
    <property type="entry name" value="HATPase_C_sf"/>
</dbReference>
<dbReference type="InterPro" id="IPR003660">
    <property type="entry name" value="HAMP_dom"/>
</dbReference>
<dbReference type="InterPro" id="IPR036097">
    <property type="entry name" value="HisK_dim/P_sf"/>
</dbReference>
<dbReference type="SUPFAM" id="SSF47384">
    <property type="entry name" value="Homodimeric domain of signal transducing histidine kinase"/>
    <property type="match status" value="1"/>
</dbReference>
<evidence type="ECO:0000256" key="3">
    <source>
        <dbReference type="ARBA" id="ARBA00012438"/>
    </source>
</evidence>
<evidence type="ECO:0000256" key="4">
    <source>
        <dbReference type="ARBA" id="ARBA00022553"/>
    </source>
</evidence>
<keyword evidence="5" id="KW-0808">Transferase</keyword>
<keyword evidence="12 13" id="KW-0472">Membrane</keyword>
<dbReference type="PATRIC" id="fig|1249552.3.peg.2156"/>
<evidence type="ECO:0000256" key="10">
    <source>
        <dbReference type="ARBA" id="ARBA00022989"/>
    </source>
</evidence>
<evidence type="ECO:0000256" key="7">
    <source>
        <dbReference type="ARBA" id="ARBA00022741"/>
    </source>
</evidence>
<dbReference type="InterPro" id="IPR003661">
    <property type="entry name" value="HisK_dim/P_dom"/>
</dbReference>
<dbReference type="Gene3D" id="1.10.287.130">
    <property type="match status" value="1"/>
</dbReference>
<dbReference type="Gene3D" id="3.30.565.10">
    <property type="entry name" value="Histidine kinase-like ATPase, C-terminal domain"/>
    <property type="match status" value="1"/>
</dbReference>
<dbReference type="AlphaFoldDB" id="A0A0S2KEL8"/>
<evidence type="ECO:0000256" key="8">
    <source>
        <dbReference type="ARBA" id="ARBA00022777"/>
    </source>
</evidence>
<dbReference type="PRINTS" id="PR00344">
    <property type="entry name" value="BCTRLSENSOR"/>
</dbReference>
<dbReference type="CDD" id="cd00082">
    <property type="entry name" value="HisKA"/>
    <property type="match status" value="1"/>
</dbReference>
<evidence type="ECO:0000256" key="12">
    <source>
        <dbReference type="ARBA" id="ARBA00023136"/>
    </source>
</evidence>
<dbReference type="PANTHER" id="PTHR45436">
    <property type="entry name" value="SENSOR HISTIDINE KINASE YKOH"/>
    <property type="match status" value="1"/>
</dbReference>
<keyword evidence="9" id="KW-0067">ATP-binding</keyword>
<protein>
    <recommendedName>
        <fullName evidence="3">histidine kinase</fullName>
        <ecNumber evidence="3">2.7.13.3</ecNumber>
    </recommendedName>
</protein>
<dbReference type="Pfam" id="PF02518">
    <property type="entry name" value="HATPase_c"/>
    <property type="match status" value="1"/>
</dbReference>
<dbReference type="EMBL" id="CP013189">
    <property type="protein sequence ID" value="ALO46780.1"/>
    <property type="molecule type" value="Genomic_DNA"/>
</dbReference>
<proteinExistence type="predicted"/>
<feature type="domain" description="Histidine kinase" evidence="14">
    <location>
        <begin position="251"/>
        <end position="457"/>
    </location>
</feature>
<keyword evidence="10 13" id="KW-1133">Transmembrane helix</keyword>
<evidence type="ECO:0000256" key="1">
    <source>
        <dbReference type="ARBA" id="ARBA00000085"/>
    </source>
</evidence>
<evidence type="ECO:0000256" key="9">
    <source>
        <dbReference type="ARBA" id="ARBA00022840"/>
    </source>
</evidence>
<dbReference type="SMART" id="SM00388">
    <property type="entry name" value="HisKA"/>
    <property type="match status" value="1"/>
</dbReference>
<sequence>MPSNHRYSLQNRLLLSVSVLLTVFLGLTGVVLDRAFRASVESGVAEQLQVQIYVLLAAVDEADGEFYFSENLREPRFSQLNSGLYGFLLDAHGQVLLRTSSALEIDLTLLPFTHDLSRGDTVFNRLQLNDEIDYFSSSYAVTWENRTTPVVFTVLESSQTYLLSVSNFRASLWSWLGGLAALLLVLQLLLLRWGLAPLRRLARDLTHIEQGQTELLSEDYPQELNTVTRNMNLLIQSERKQQQRYRTTLGDLAHSLKTPLAVIQGELNTIKTPDASGAQIIQEQLEHMNQIVGYQLQRAVRSENSRTLARQVDLQETAERICRALEKVYADKAVKIEQQVEPGLLFLGDERDLMEMLGNLLDNACKYGHGRVVIRAIRNTDGELPVSLVIEDDGPGISENERSVVLERGVRLDTLAPGQGIGMAVVADIVQSYGGRIDIDRSSLGGAKLSLLLPNVRF</sequence>
<dbReference type="Proteomes" id="UP000065641">
    <property type="component" value="Chromosome"/>
</dbReference>
<dbReference type="EC" id="2.7.13.3" evidence="3"/>
<dbReference type="GO" id="GO:0000155">
    <property type="term" value="F:phosphorelay sensor kinase activity"/>
    <property type="evidence" value="ECO:0007669"/>
    <property type="project" value="InterPro"/>
</dbReference>
<organism evidence="16 17">
    <name type="scientific">Pseudohongiella spirulinae</name>
    <dbReference type="NCBI Taxonomy" id="1249552"/>
    <lineage>
        <taxon>Bacteria</taxon>
        <taxon>Pseudomonadati</taxon>
        <taxon>Pseudomonadota</taxon>
        <taxon>Gammaproteobacteria</taxon>
        <taxon>Pseudomonadales</taxon>
        <taxon>Pseudohongiellaceae</taxon>
        <taxon>Pseudohongiella</taxon>
    </lineage>
</organism>
<dbReference type="CDD" id="cd16954">
    <property type="entry name" value="HATPase_PhoQ-like"/>
    <property type="match status" value="1"/>
</dbReference>
<dbReference type="PROSITE" id="PS50885">
    <property type="entry name" value="HAMP"/>
    <property type="match status" value="1"/>
</dbReference>
<keyword evidence="4" id="KW-0597">Phosphoprotein</keyword>
<accession>A0A0S2KEL8</accession>
<reference evidence="16 17" key="1">
    <citation type="submission" date="2015-11" db="EMBL/GenBank/DDBJ databases">
        <authorList>
            <person name="Zhang Y."/>
            <person name="Guo Z."/>
        </authorList>
    </citation>
    <scope>NUCLEOTIDE SEQUENCE [LARGE SCALE GENOMIC DNA]</scope>
    <source>
        <strain evidence="16 17">KCTC 32221</strain>
    </source>
</reference>
<dbReference type="InterPro" id="IPR050428">
    <property type="entry name" value="TCS_sensor_his_kinase"/>
</dbReference>
<evidence type="ECO:0000256" key="2">
    <source>
        <dbReference type="ARBA" id="ARBA00004370"/>
    </source>
</evidence>
<dbReference type="PANTHER" id="PTHR45436:SF4">
    <property type="entry name" value="SENSOR PROTEIN PHOQ"/>
    <property type="match status" value="1"/>
</dbReference>
<dbReference type="PROSITE" id="PS50109">
    <property type="entry name" value="HIS_KIN"/>
    <property type="match status" value="1"/>
</dbReference>
<keyword evidence="7" id="KW-0547">Nucleotide-binding</keyword>
<dbReference type="InterPro" id="IPR005467">
    <property type="entry name" value="His_kinase_dom"/>
</dbReference>
<feature type="transmembrane region" description="Helical" evidence="13">
    <location>
        <begin position="172"/>
        <end position="191"/>
    </location>
</feature>
<dbReference type="OrthoDB" id="9809567at2"/>
<evidence type="ECO:0000256" key="5">
    <source>
        <dbReference type="ARBA" id="ARBA00022679"/>
    </source>
</evidence>
<dbReference type="SUPFAM" id="SSF55874">
    <property type="entry name" value="ATPase domain of HSP90 chaperone/DNA topoisomerase II/histidine kinase"/>
    <property type="match status" value="1"/>
</dbReference>
<dbReference type="InterPro" id="IPR004358">
    <property type="entry name" value="Sig_transdc_His_kin-like_C"/>
</dbReference>
<evidence type="ECO:0000256" key="11">
    <source>
        <dbReference type="ARBA" id="ARBA00023012"/>
    </source>
</evidence>
<feature type="domain" description="HAMP" evidence="15">
    <location>
        <begin position="192"/>
        <end position="243"/>
    </location>
</feature>
<dbReference type="RefSeq" id="WP_058022239.1">
    <property type="nucleotide sequence ID" value="NZ_CP013189.1"/>
</dbReference>
<keyword evidence="8 16" id="KW-0418">Kinase</keyword>
<dbReference type="KEGG" id="pspi:PS2015_2143"/>
<evidence type="ECO:0000256" key="13">
    <source>
        <dbReference type="SAM" id="Phobius"/>
    </source>
</evidence>
<keyword evidence="11" id="KW-0902">Two-component regulatory system</keyword>
<dbReference type="GO" id="GO:0005524">
    <property type="term" value="F:ATP binding"/>
    <property type="evidence" value="ECO:0007669"/>
    <property type="project" value="UniProtKB-KW"/>
</dbReference>
<evidence type="ECO:0000259" key="15">
    <source>
        <dbReference type="PROSITE" id="PS50885"/>
    </source>
</evidence>
<dbReference type="SMART" id="SM00387">
    <property type="entry name" value="HATPase_c"/>
    <property type="match status" value="1"/>
</dbReference>
<keyword evidence="17" id="KW-1185">Reference proteome</keyword>
<evidence type="ECO:0000313" key="16">
    <source>
        <dbReference type="EMBL" id="ALO46780.1"/>
    </source>
</evidence>
<dbReference type="STRING" id="1249552.PS2015_2143"/>
<comment type="catalytic activity">
    <reaction evidence="1">
        <text>ATP + protein L-histidine = ADP + protein N-phospho-L-histidine.</text>
        <dbReference type="EC" id="2.7.13.3"/>
    </reaction>
</comment>
<evidence type="ECO:0000313" key="17">
    <source>
        <dbReference type="Proteomes" id="UP000065641"/>
    </source>
</evidence>
<gene>
    <name evidence="16" type="ORF">PS2015_2143</name>
</gene>
<keyword evidence="6 13" id="KW-0812">Transmembrane</keyword>
<dbReference type="InterPro" id="IPR058619">
    <property type="entry name" value="PhoQ/CarS-like_HATPase"/>
</dbReference>
<dbReference type="InterPro" id="IPR003594">
    <property type="entry name" value="HATPase_dom"/>
</dbReference>
<comment type="subcellular location">
    <subcellularLocation>
        <location evidence="2">Membrane</location>
    </subcellularLocation>
</comment>
<evidence type="ECO:0000259" key="14">
    <source>
        <dbReference type="PROSITE" id="PS50109"/>
    </source>
</evidence>
<name>A0A0S2KEL8_9GAMM</name>